<protein>
    <submittedName>
        <fullName evidence="2">Uncharacterized protein</fullName>
    </submittedName>
</protein>
<dbReference type="Proteomes" id="UP000005439">
    <property type="component" value="Chromosome"/>
</dbReference>
<feature type="transmembrane region" description="Helical" evidence="1">
    <location>
        <begin position="29"/>
        <end position="48"/>
    </location>
</feature>
<reference evidence="2 3" key="2">
    <citation type="journal article" date="2012" name="Stand. Genomic Sci.">
        <title>Complete genome sequence of the moderately thermophilic mineral-sulfide-oxidizing firmicute Sulfobacillus acidophilus type strain (NAL(T)).</title>
        <authorList>
            <person name="Anderson I."/>
            <person name="Chertkov O."/>
            <person name="Chen A."/>
            <person name="Saunders E."/>
            <person name="Lapidus A."/>
            <person name="Nolan M."/>
            <person name="Lucas S."/>
            <person name="Hammon N."/>
            <person name="Deshpande S."/>
            <person name="Cheng J.F."/>
            <person name="Han C."/>
            <person name="Tapia R."/>
            <person name="Goodwin L.A."/>
            <person name="Pitluck S."/>
            <person name="Liolios K."/>
            <person name="Pagani I."/>
            <person name="Ivanova N."/>
            <person name="Mikhailova N."/>
            <person name="Pati A."/>
            <person name="Palaniappan K."/>
            <person name="Land M."/>
            <person name="Pan C."/>
            <person name="Rohde M."/>
            <person name="Pukall R."/>
            <person name="Goker M."/>
            <person name="Detter J.C."/>
            <person name="Woyke T."/>
            <person name="Bristow J."/>
            <person name="Eisen J.A."/>
            <person name="Markowitz V."/>
            <person name="Hugenholtz P."/>
            <person name="Kyrpides N.C."/>
            <person name="Klenk H.P."/>
            <person name="Mavromatis K."/>
        </authorList>
    </citation>
    <scope>NUCLEOTIDE SEQUENCE [LARGE SCALE GENOMIC DNA]</scope>
    <source>
        <strain evidence="3">ATCC 700253 / DSM 10332 / NAL</strain>
    </source>
</reference>
<keyword evidence="1" id="KW-0812">Transmembrane</keyword>
<dbReference type="STRING" id="679936.Sulac_1051"/>
<keyword evidence="1" id="KW-1133">Transmembrane helix</keyword>
<organism evidence="2 3">
    <name type="scientific">Sulfobacillus acidophilus (strain ATCC 700253 / DSM 10332 / NAL)</name>
    <dbReference type="NCBI Taxonomy" id="679936"/>
    <lineage>
        <taxon>Bacteria</taxon>
        <taxon>Bacillati</taxon>
        <taxon>Bacillota</taxon>
        <taxon>Clostridia</taxon>
        <taxon>Eubacteriales</taxon>
        <taxon>Clostridiales Family XVII. Incertae Sedis</taxon>
        <taxon>Sulfobacillus</taxon>
    </lineage>
</organism>
<dbReference type="EMBL" id="CP003179">
    <property type="protein sequence ID" value="AEW04551.1"/>
    <property type="molecule type" value="Genomic_DNA"/>
</dbReference>
<gene>
    <name evidence="2" type="ordered locus">Sulac_1051</name>
</gene>
<dbReference type="HOGENOM" id="CLU_2959132_0_0_9"/>
<dbReference type="AlphaFoldDB" id="G8TTW0"/>
<sequence length="59" mass="6536">MRKTLGERGGNILPRHPFRNSNVANFRHSTLLIFPALVIGMVSINLGLGQDLAPTDHRD</sequence>
<name>G8TTW0_SULAD</name>
<dbReference type="KEGG" id="sap:Sulac_1051"/>
<evidence type="ECO:0000256" key="1">
    <source>
        <dbReference type="SAM" id="Phobius"/>
    </source>
</evidence>
<evidence type="ECO:0000313" key="2">
    <source>
        <dbReference type="EMBL" id="AEW04551.1"/>
    </source>
</evidence>
<evidence type="ECO:0000313" key="3">
    <source>
        <dbReference type="Proteomes" id="UP000005439"/>
    </source>
</evidence>
<accession>G8TTW0</accession>
<keyword evidence="1" id="KW-0472">Membrane</keyword>
<reference evidence="3" key="1">
    <citation type="submission" date="2011-12" db="EMBL/GenBank/DDBJ databases">
        <title>The complete genome of chromosome of Sulfobacillus acidophilus DSM 10332.</title>
        <authorList>
            <person name="Lucas S."/>
            <person name="Han J."/>
            <person name="Lapidus A."/>
            <person name="Bruce D."/>
            <person name="Goodwin L."/>
            <person name="Pitluck S."/>
            <person name="Peters L."/>
            <person name="Kyrpides N."/>
            <person name="Mavromatis K."/>
            <person name="Ivanova N."/>
            <person name="Mikhailova N."/>
            <person name="Chertkov O."/>
            <person name="Saunders E."/>
            <person name="Detter J.C."/>
            <person name="Tapia R."/>
            <person name="Han C."/>
            <person name="Land M."/>
            <person name="Hauser L."/>
            <person name="Markowitz V."/>
            <person name="Cheng J.-F."/>
            <person name="Hugenholtz P."/>
            <person name="Woyke T."/>
            <person name="Wu D."/>
            <person name="Pukall R."/>
            <person name="Gehrich-Schroeter G."/>
            <person name="Schneider S."/>
            <person name="Klenk H.-P."/>
            <person name="Eisen J.A."/>
        </authorList>
    </citation>
    <scope>NUCLEOTIDE SEQUENCE [LARGE SCALE GENOMIC DNA]</scope>
    <source>
        <strain evidence="3">ATCC 700253 / DSM 10332 / NAL</strain>
    </source>
</reference>
<keyword evidence="3" id="KW-1185">Reference proteome</keyword>
<proteinExistence type="predicted"/>